<dbReference type="Proteomes" id="UP001467690">
    <property type="component" value="Unassembled WGS sequence"/>
</dbReference>
<evidence type="ECO:0000256" key="1">
    <source>
        <dbReference type="SAM" id="MobiDB-lite"/>
    </source>
</evidence>
<feature type="compositionally biased region" description="Polar residues" evidence="1">
    <location>
        <begin position="1"/>
        <end position="17"/>
    </location>
</feature>
<gene>
    <name evidence="2" type="ORF">ABS311_00825</name>
</gene>
<dbReference type="EMBL" id="JBELOE010000052">
    <property type="protein sequence ID" value="MER2490430.1"/>
    <property type="molecule type" value="Genomic_DNA"/>
</dbReference>
<dbReference type="RefSeq" id="WP_143872070.1">
    <property type="nucleotide sequence ID" value="NZ_CP041660.1"/>
</dbReference>
<reference evidence="2 3" key="1">
    <citation type="submission" date="2024-06" db="EMBL/GenBank/DDBJ databases">
        <authorList>
            <person name="Chen R.Y."/>
        </authorList>
    </citation>
    <scope>NUCLEOTIDE SEQUENCE [LARGE SCALE GENOMIC DNA]</scope>
    <source>
        <strain evidence="2 3">D2</strain>
    </source>
</reference>
<accession>A0ABV1RCD6</accession>
<comment type="caution">
    <text evidence="2">The sequence shown here is derived from an EMBL/GenBank/DDBJ whole genome shotgun (WGS) entry which is preliminary data.</text>
</comment>
<evidence type="ECO:0000313" key="3">
    <source>
        <dbReference type="Proteomes" id="UP001467690"/>
    </source>
</evidence>
<organism evidence="2 3">
    <name type="scientific">Catenovulum sediminis</name>
    <dbReference type="NCBI Taxonomy" id="1740262"/>
    <lineage>
        <taxon>Bacteria</taxon>
        <taxon>Pseudomonadati</taxon>
        <taxon>Pseudomonadota</taxon>
        <taxon>Gammaproteobacteria</taxon>
        <taxon>Alteromonadales</taxon>
        <taxon>Alteromonadaceae</taxon>
        <taxon>Catenovulum</taxon>
    </lineage>
</organism>
<name>A0ABV1RCD6_9ALTE</name>
<evidence type="ECO:0000313" key="2">
    <source>
        <dbReference type="EMBL" id="MER2490430.1"/>
    </source>
</evidence>
<protein>
    <submittedName>
        <fullName evidence="2">Uncharacterized protein</fullName>
    </submittedName>
</protein>
<feature type="region of interest" description="Disordered" evidence="1">
    <location>
        <begin position="1"/>
        <end position="69"/>
    </location>
</feature>
<sequence>MAEINTSSTQVAGSNNAEQLRQLQNEEVQRQQQSAEVESAENSEQQSQVENTQVATSGELPAQAIEDPAEVERTLAEATQQISQNASLAQEVQANQSAQEILRL</sequence>
<feature type="compositionally biased region" description="Polar residues" evidence="1">
    <location>
        <begin position="34"/>
        <end position="56"/>
    </location>
</feature>
<feature type="compositionally biased region" description="Low complexity" evidence="1">
    <location>
        <begin position="18"/>
        <end position="33"/>
    </location>
</feature>
<proteinExistence type="predicted"/>
<keyword evidence="3" id="KW-1185">Reference proteome</keyword>